<accession>A0A176VY87</accession>
<keyword evidence="2" id="KW-1185">Reference proteome</keyword>
<dbReference type="Proteomes" id="UP000077202">
    <property type="component" value="Unassembled WGS sequence"/>
</dbReference>
<sequence>MNPGTGSRVTKRREWCRESERRFRNPWRRVEPLARSLKAATSLTCSVKLEEQRGLKGALNSASGSVLLEVYVGSVLRWYQQARAELVVHATAVPGGGVVCGRDCGVATTR</sequence>
<gene>
    <name evidence="1" type="ORF">AXG93_4368s2280</name>
</gene>
<reference evidence="1" key="1">
    <citation type="submission" date="2016-03" db="EMBL/GenBank/DDBJ databases">
        <title>Mechanisms controlling the formation of the plant cell surface in tip-growing cells are functionally conserved among land plants.</title>
        <authorList>
            <person name="Honkanen S."/>
            <person name="Jones V.A."/>
            <person name="Morieri G."/>
            <person name="Champion C."/>
            <person name="Hetherington A.J."/>
            <person name="Kelly S."/>
            <person name="Saint-Marcoux D."/>
            <person name="Proust H."/>
            <person name="Prescott H."/>
            <person name="Dolan L."/>
        </authorList>
    </citation>
    <scope>NUCLEOTIDE SEQUENCE [LARGE SCALE GENOMIC DNA]</scope>
    <source>
        <tissue evidence="1">Whole gametophyte</tissue>
    </source>
</reference>
<proteinExistence type="predicted"/>
<evidence type="ECO:0000313" key="1">
    <source>
        <dbReference type="EMBL" id="OAE25768.1"/>
    </source>
</evidence>
<dbReference type="AlphaFoldDB" id="A0A176VY87"/>
<organism evidence="1 2">
    <name type="scientific">Marchantia polymorpha subsp. ruderalis</name>
    <dbReference type="NCBI Taxonomy" id="1480154"/>
    <lineage>
        <taxon>Eukaryota</taxon>
        <taxon>Viridiplantae</taxon>
        <taxon>Streptophyta</taxon>
        <taxon>Embryophyta</taxon>
        <taxon>Marchantiophyta</taxon>
        <taxon>Marchantiopsida</taxon>
        <taxon>Marchantiidae</taxon>
        <taxon>Marchantiales</taxon>
        <taxon>Marchantiaceae</taxon>
        <taxon>Marchantia</taxon>
    </lineage>
</organism>
<evidence type="ECO:0000313" key="2">
    <source>
        <dbReference type="Proteomes" id="UP000077202"/>
    </source>
</evidence>
<name>A0A176VY87_MARPO</name>
<dbReference type="EMBL" id="LVLJ01002295">
    <property type="protein sequence ID" value="OAE25768.1"/>
    <property type="molecule type" value="Genomic_DNA"/>
</dbReference>
<comment type="caution">
    <text evidence="1">The sequence shown here is derived from an EMBL/GenBank/DDBJ whole genome shotgun (WGS) entry which is preliminary data.</text>
</comment>
<protein>
    <submittedName>
        <fullName evidence="1">Uncharacterized protein</fullName>
    </submittedName>
</protein>